<dbReference type="GO" id="GO:0016855">
    <property type="term" value="F:racemase and epimerase activity, acting on amino acids and derivatives"/>
    <property type="evidence" value="ECO:0007669"/>
    <property type="project" value="InterPro"/>
</dbReference>
<proteinExistence type="inferred from homology"/>
<evidence type="ECO:0000256" key="2">
    <source>
        <dbReference type="ARBA" id="ARBA00008031"/>
    </source>
</evidence>
<dbReference type="AlphaFoldDB" id="A0A382BZP5"/>
<evidence type="ECO:0000256" key="5">
    <source>
        <dbReference type="ARBA" id="ARBA00023235"/>
    </source>
</evidence>
<evidence type="ECO:0000256" key="3">
    <source>
        <dbReference type="ARBA" id="ARBA00022723"/>
    </source>
</evidence>
<reference evidence="7" key="1">
    <citation type="submission" date="2018-05" db="EMBL/GenBank/DDBJ databases">
        <authorList>
            <person name="Lanie J.A."/>
            <person name="Ng W.-L."/>
            <person name="Kazmierczak K.M."/>
            <person name="Andrzejewski T.M."/>
            <person name="Davidsen T.M."/>
            <person name="Wayne K.J."/>
            <person name="Tettelin H."/>
            <person name="Glass J.I."/>
            <person name="Rusch D."/>
            <person name="Podicherti R."/>
            <person name="Tsui H.-C.T."/>
            <person name="Winkler M.E."/>
        </authorList>
    </citation>
    <scope>NUCLEOTIDE SEQUENCE</scope>
</reference>
<name>A0A382BZP5_9ZZZZ</name>
<dbReference type="Gene3D" id="3.20.20.120">
    <property type="entry name" value="Enolase-like C-terminal domain"/>
    <property type="match status" value="1"/>
</dbReference>
<evidence type="ECO:0000313" key="7">
    <source>
        <dbReference type="EMBL" id="SVB19276.1"/>
    </source>
</evidence>
<keyword evidence="3" id="KW-0479">Metal-binding</keyword>
<dbReference type="GO" id="GO:0009063">
    <property type="term" value="P:amino acid catabolic process"/>
    <property type="evidence" value="ECO:0007669"/>
    <property type="project" value="InterPro"/>
</dbReference>
<dbReference type="Gene3D" id="3.30.390.10">
    <property type="entry name" value="Enolase-like, N-terminal domain"/>
    <property type="match status" value="1"/>
</dbReference>
<dbReference type="PROSITE" id="PS00909">
    <property type="entry name" value="MR_MLE_2"/>
    <property type="match status" value="1"/>
</dbReference>
<accession>A0A382BZP5</accession>
<dbReference type="InterPro" id="IPR013342">
    <property type="entry name" value="Mandelate_racemase_C"/>
</dbReference>
<dbReference type="EMBL" id="UINC01032128">
    <property type="protein sequence ID" value="SVB19276.1"/>
    <property type="molecule type" value="Genomic_DNA"/>
</dbReference>
<dbReference type="SUPFAM" id="SSF51604">
    <property type="entry name" value="Enolase C-terminal domain-like"/>
    <property type="match status" value="1"/>
</dbReference>
<dbReference type="InterPro" id="IPR013341">
    <property type="entry name" value="Mandelate_racemase_N_dom"/>
</dbReference>
<keyword evidence="5" id="KW-0413">Isomerase</keyword>
<evidence type="ECO:0000259" key="6">
    <source>
        <dbReference type="SMART" id="SM00922"/>
    </source>
</evidence>
<dbReference type="PANTHER" id="PTHR48080:SF3">
    <property type="entry name" value="ENOLASE SUPERFAMILY MEMBER DDB_G0284701"/>
    <property type="match status" value="1"/>
</dbReference>
<organism evidence="7">
    <name type="scientific">marine metagenome</name>
    <dbReference type="NCBI Taxonomy" id="408172"/>
    <lineage>
        <taxon>unclassified sequences</taxon>
        <taxon>metagenomes</taxon>
        <taxon>ecological metagenomes</taxon>
    </lineage>
</organism>
<dbReference type="InterPro" id="IPR029017">
    <property type="entry name" value="Enolase-like_N"/>
</dbReference>
<comment type="similarity">
    <text evidence="2">Belongs to the mandelate racemase/muconate lactonizing enzyme family.</text>
</comment>
<evidence type="ECO:0000256" key="4">
    <source>
        <dbReference type="ARBA" id="ARBA00022842"/>
    </source>
</evidence>
<dbReference type="CDD" id="cd03319">
    <property type="entry name" value="L-Ala-DL-Glu_epimerase"/>
    <property type="match status" value="1"/>
</dbReference>
<comment type="cofactor">
    <cofactor evidence="1">
        <name>Mg(2+)</name>
        <dbReference type="ChEBI" id="CHEBI:18420"/>
    </cofactor>
</comment>
<dbReference type="Pfam" id="PF13378">
    <property type="entry name" value="MR_MLE_C"/>
    <property type="match status" value="1"/>
</dbReference>
<feature type="domain" description="Mandelate racemase/muconate lactonizing enzyme C-terminal" evidence="6">
    <location>
        <begin position="136"/>
        <end position="226"/>
    </location>
</feature>
<dbReference type="SMART" id="SM00922">
    <property type="entry name" value="MR_MLE"/>
    <property type="match status" value="1"/>
</dbReference>
<dbReference type="PANTHER" id="PTHR48080">
    <property type="entry name" value="D-GALACTONATE DEHYDRATASE-RELATED"/>
    <property type="match status" value="1"/>
</dbReference>
<dbReference type="SUPFAM" id="SSF54826">
    <property type="entry name" value="Enolase N-terminal domain-like"/>
    <property type="match status" value="1"/>
</dbReference>
<sequence length="338" mass="36701">MELILHEYELPLKHPFTISRGTTTAQRTLIVELQQDGVSGYGEAIANTYYDSPMDSMRARLQSVRTMLSGETFRDTESFWKLCAERLADASFVLSALDCAAHDLWGRLEGAPVHRLWGLDPADAVNSSYTIGIAKVDKMVAKLAEMPGWPVYKIKLGTAHDVETIQALREHTEAVFRVDANCGWAPGEAATLSAEMARHGVEFIEQPLPPEACEAQAQLFRESTLPIIADENCVGEADVPLCIGHFHGINIKLCKCGGLTPARRMITTARDHGLKVMVGCMTESSVGISAAAQLTPLLDYADLDGAVLLAKDAADGVQLHQGQFVFPSEPGLGIRALK</sequence>
<dbReference type="Pfam" id="PF02746">
    <property type="entry name" value="MR_MLE_N"/>
    <property type="match status" value="1"/>
</dbReference>
<keyword evidence="4" id="KW-0460">Magnesium</keyword>
<dbReference type="InterPro" id="IPR034593">
    <property type="entry name" value="DgoD-like"/>
</dbReference>
<dbReference type="GO" id="GO:0046872">
    <property type="term" value="F:metal ion binding"/>
    <property type="evidence" value="ECO:0007669"/>
    <property type="project" value="UniProtKB-KW"/>
</dbReference>
<gene>
    <name evidence="7" type="ORF">METZ01_LOCUS172130</name>
</gene>
<evidence type="ECO:0000256" key="1">
    <source>
        <dbReference type="ARBA" id="ARBA00001946"/>
    </source>
</evidence>
<dbReference type="SFLD" id="SFLDS00001">
    <property type="entry name" value="Enolase"/>
    <property type="match status" value="1"/>
</dbReference>
<dbReference type="SFLD" id="SFLDF00010">
    <property type="entry name" value="dipeptide_epimerase"/>
    <property type="match status" value="1"/>
</dbReference>
<dbReference type="InterPro" id="IPR034603">
    <property type="entry name" value="Dipeptide_epimerase"/>
</dbReference>
<dbReference type="InterPro" id="IPR036849">
    <property type="entry name" value="Enolase-like_C_sf"/>
</dbReference>
<protein>
    <recommendedName>
        <fullName evidence="6">Mandelate racemase/muconate lactonizing enzyme C-terminal domain-containing protein</fullName>
    </recommendedName>
</protein>
<dbReference type="InterPro" id="IPR018110">
    <property type="entry name" value="Mandel_Rmase/mucon_lact_enz_CS"/>
</dbReference>
<dbReference type="SFLD" id="SFLDG00180">
    <property type="entry name" value="muconate_cycloisomerase"/>
    <property type="match status" value="1"/>
</dbReference>
<dbReference type="InterPro" id="IPR029065">
    <property type="entry name" value="Enolase_C-like"/>
</dbReference>